<comment type="similarity">
    <text evidence="1">Belongs to the UPF0337 (CsbD) family.</text>
</comment>
<dbReference type="RefSeq" id="WP_151862014.1">
    <property type="nucleotide sequence ID" value="NZ_WBZC01000057.1"/>
</dbReference>
<dbReference type="Proteomes" id="UP000432715">
    <property type="component" value="Unassembled WGS sequence"/>
</dbReference>
<dbReference type="PANTHER" id="PTHR34977:SF1">
    <property type="entry name" value="UPF0337 PROTEIN YJBJ"/>
    <property type="match status" value="1"/>
</dbReference>
<dbReference type="PIRSF" id="PIRSF039008">
    <property type="entry name" value="YjbJ"/>
    <property type="match status" value="1"/>
</dbReference>
<dbReference type="InterPro" id="IPR008462">
    <property type="entry name" value="CsbD"/>
</dbReference>
<dbReference type="PANTHER" id="PTHR34977">
    <property type="entry name" value="UPF0337 PROTEIN YJBJ"/>
    <property type="match status" value="1"/>
</dbReference>
<proteinExistence type="inferred from homology"/>
<name>A0A6I0F5D3_9FIRM</name>
<keyword evidence="4" id="KW-1185">Reference proteome</keyword>
<dbReference type="InterPro" id="IPR036629">
    <property type="entry name" value="YjbJ_sf"/>
</dbReference>
<dbReference type="Gene3D" id="1.10.1470.10">
    <property type="entry name" value="YjbJ"/>
    <property type="match status" value="1"/>
</dbReference>
<dbReference type="InterPro" id="IPR050423">
    <property type="entry name" value="UPF0337_stress_rsp"/>
</dbReference>
<dbReference type="Pfam" id="PF05532">
    <property type="entry name" value="CsbD"/>
    <property type="match status" value="1"/>
</dbReference>
<sequence length="65" mass="7493">MRKEELKGKWNQVKGGIKEKWGQLSDDTLLEIDGNYEQLVGTLQELYGITKEEAEKQVNEVLDLN</sequence>
<dbReference type="SUPFAM" id="SSF69047">
    <property type="entry name" value="Hypothetical protein YjbJ"/>
    <property type="match status" value="1"/>
</dbReference>
<evidence type="ECO:0000256" key="1">
    <source>
        <dbReference type="ARBA" id="ARBA00009129"/>
    </source>
</evidence>
<dbReference type="InterPro" id="IPR026042">
    <property type="entry name" value="YjbJ"/>
</dbReference>
<comment type="caution">
    <text evidence="3">The sequence shown here is derived from an EMBL/GenBank/DDBJ whole genome shotgun (WGS) entry which is preliminary data.</text>
</comment>
<dbReference type="OrthoDB" id="9796058at2"/>
<protein>
    <submittedName>
        <fullName evidence="3">CsbD family protein</fullName>
    </submittedName>
</protein>
<evidence type="ECO:0000313" key="3">
    <source>
        <dbReference type="EMBL" id="KAB3531296.1"/>
    </source>
</evidence>
<gene>
    <name evidence="3" type="ORF">F8154_12795</name>
</gene>
<accession>A0A6I0F5D3</accession>
<organism evidence="3 4">
    <name type="scientific">Alkaliphilus pronyensis</name>
    <dbReference type="NCBI Taxonomy" id="1482732"/>
    <lineage>
        <taxon>Bacteria</taxon>
        <taxon>Bacillati</taxon>
        <taxon>Bacillota</taxon>
        <taxon>Clostridia</taxon>
        <taxon>Peptostreptococcales</taxon>
        <taxon>Natronincolaceae</taxon>
        <taxon>Alkaliphilus</taxon>
    </lineage>
</organism>
<feature type="domain" description="CsbD-like" evidence="2">
    <location>
        <begin position="5"/>
        <end position="56"/>
    </location>
</feature>
<evidence type="ECO:0000313" key="4">
    <source>
        <dbReference type="Proteomes" id="UP000432715"/>
    </source>
</evidence>
<evidence type="ECO:0000259" key="2">
    <source>
        <dbReference type="Pfam" id="PF05532"/>
    </source>
</evidence>
<dbReference type="AlphaFoldDB" id="A0A6I0F5D3"/>
<reference evidence="3 4" key="1">
    <citation type="submission" date="2019-10" db="EMBL/GenBank/DDBJ databases">
        <title>Alkaliphilus serpentinus sp. nov. and Alkaliphilus pronyensis sp. nov., two novel anaerobic alkaliphilic species isolated from the serpentinized-hosted hydrothermal field of the Prony Bay (New Caledonia).</title>
        <authorList>
            <person name="Postec A."/>
        </authorList>
    </citation>
    <scope>NUCLEOTIDE SEQUENCE [LARGE SCALE GENOMIC DNA]</scope>
    <source>
        <strain evidence="3 4">LacV</strain>
    </source>
</reference>
<dbReference type="EMBL" id="WBZC01000057">
    <property type="protein sequence ID" value="KAB3531296.1"/>
    <property type="molecule type" value="Genomic_DNA"/>
</dbReference>